<evidence type="ECO:0000313" key="3">
    <source>
        <dbReference type="Proteomes" id="UP000765509"/>
    </source>
</evidence>
<sequence>MSSKRTEITEYSPSAPPPSVLHGSGILSRFSSPSMASSGHFDPTQTYDGYKAIEVLDPACTYCLAKGKDCFEHCNSRSSKFHYCFIWKNPCHHTGKRTSNVRRYLWMTSSRQRDLARWTNVRGPIPVSGRPIYSSSEVPISRINTEGVVKRIRQIANSPPDPDAEGSDELDGEEAEVVPNSAGHPSNTSPSKPPAKRFQSKVIPSTPRAFQPTLSTIPTSIPPSSPNSSHTRPALNTAVRPSPIQQSRNAPIVTSQKLQPVASTNRRREELSPLPFPAAQVFQHRDQWPIRITREDPNTVSDNQDSVAGYLGGLIEMVGR</sequence>
<gene>
    <name evidence="2" type="ORF">O181_047153</name>
</gene>
<accession>A0A9Q3DTL6</accession>
<feature type="region of interest" description="Disordered" evidence="1">
    <location>
        <begin position="155"/>
        <end position="271"/>
    </location>
</feature>
<reference evidence="2" key="1">
    <citation type="submission" date="2021-03" db="EMBL/GenBank/DDBJ databases">
        <title>Draft genome sequence of rust myrtle Austropuccinia psidii MF-1, a brazilian biotype.</title>
        <authorList>
            <person name="Quecine M.C."/>
            <person name="Pachon D.M.R."/>
            <person name="Bonatelli M.L."/>
            <person name="Correr F.H."/>
            <person name="Franceschini L.M."/>
            <person name="Leite T.F."/>
            <person name="Margarido G.R.A."/>
            <person name="Almeida C.A."/>
            <person name="Ferrarezi J.A."/>
            <person name="Labate C.A."/>
        </authorList>
    </citation>
    <scope>NUCLEOTIDE SEQUENCE</scope>
    <source>
        <strain evidence="2">MF-1</strain>
    </source>
</reference>
<feature type="compositionally biased region" description="Polar residues" evidence="1">
    <location>
        <begin position="243"/>
        <end position="264"/>
    </location>
</feature>
<keyword evidence="3" id="KW-1185">Reference proteome</keyword>
<protein>
    <submittedName>
        <fullName evidence="2">Uncharacterized protein</fullName>
    </submittedName>
</protein>
<comment type="caution">
    <text evidence="2">The sequence shown here is derived from an EMBL/GenBank/DDBJ whole genome shotgun (WGS) entry which is preliminary data.</text>
</comment>
<proteinExistence type="predicted"/>
<dbReference type="AlphaFoldDB" id="A0A9Q3DTL6"/>
<dbReference type="Proteomes" id="UP000765509">
    <property type="component" value="Unassembled WGS sequence"/>
</dbReference>
<evidence type="ECO:0000256" key="1">
    <source>
        <dbReference type="SAM" id="MobiDB-lite"/>
    </source>
</evidence>
<organism evidence="2 3">
    <name type="scientific">Austropuccinia psidii MF-1</name>
    <dbReference type="NCBI Taxonomy" id="1389203"/>
    <lineage>
        <taxon>Eukaryota</taxon>
        <taxon>Fungi</taxon>
        <taxon>Dikarya</taxon>
        <taxon>Basidiomycota</taxon>
        <taxon>Pucciniomycotina</taxon>
        <taxon>Pucciniomycetes</taxon>
        <taxon>Pucciniales</taxon>
        <taxon>Sphaerophragmiaceae</taxon>
        <taxon>Austropuccinia</taxon>
    </lineage>
</organism>
<evidence type="ECO:0000313" key="2">
    <source>
        <dbReference type="EMBL" id="MBW0507438.1"/>
    </source>
</evidence>
<feature type="compositionally biased region" description="Acidic residues" evidence="1">
    <location>
        <begin position="162"/>
        <end position="176"/>
    </location>
</feature>
<dbReference type="EMBL" id="AVOT02019714">
    <property type="protein sequence ID" value="MBW0507438.1"/>
    <property type="molecule type" value="Genomic_DNA"/>
</dbReference>
<name>A0A9Q3DTL6_9BASI</name>
<feature type="region of interest" description="Disordered" evidence="1">
    <location>
        <begin position="1"/>
        <end position="20"/>
    </location>
</feature>